<comment type="similarity">
    <text evidence="2 5">Belongs to the UTP11 family.</text>
</comment>
<dbReference type="Pfam" id="PF03998">
    <property type="entry name" value="Utp11"/>
    <property type="match status" value="1"/>
</dbReference>
<feature type="compositionally biased region" description="Basic and acidic residues" evidence="6">
    <location>
        <begin position="19"/>
        <end position="32"/>
    </location>
</feature>
<accession>A0A7R9BTS3</accession>
<dbReference type="InterPro" id="IPR007144">
    <property type="entry name" value="SSU_processome_Utp11"/>
</dbReference>
<keyword evidence="3 5" id="KW-0698">rRNA processing</keyword>
<sequence length="262" mass="30918">MSSLRNAAKSTQKIHRERHQPESRQHLGFLEKKKDYKRRAKYFEHKKRTIQNAAKKALERNPDEFYFHMINSRLEDGEHHENEEKDKHTPEQVLMMQSQDLKYITMKLTSERKKIERLKAQLQLIGIEEPLNKKKIERLKAQLQLIGIEEPLNKKVIFDELGRRMEVTNRTESVTEDLAAGAHGVDLEDEFAVERLAKQSSKGYAELEKRLDRARELSVIRRKLELKMMIAKTKSGEEKPQRIEPATVSAPPVYKWKNIRKR</sequence>
<comment type="function">
    <text evidence="5">Involved in nucleolar processing of pre-18S ribosomal RNA.</text>
</comment>
<dbReference type="PANTHER" id="PTHR12838">
    <property type="entry name" value="U3 SMALL NUCLEOLAR RNA-ASSOCIATED PROTEIN 11"/>
    <property type="match status" value="1"/>
</dbReference>
<keyword evidence="8" id="KW-1185">Reference proteome</keyword>
<gene>
    <name evidence="7" type="ORF">NMOB1V02_LOCUS8049</name>
</gene>
<dbReference type="PANTHER" id="PTHR12838:SF0">
    <property type="entry name" value="U3 SMALL NUCLEOLAR RNA-ASSOCIATED PROTEIN 11-RELATED"/>
    <property type="match status" value="1"/>
</dbReference>
<evidence type="ECO:0000256" key="4">
    <source>
        <dbReference type="ARBA" id="ARBA00023242"/>
    </source>
</evidence>
<dbReference type="EMBL" id="CAJPEX010002140">
    <property type="protein sequence ID" value="CAG0920541.1"/>
    <property type="molecule type" value="Genomic_DNA"/>
</dbReference>
<dbReference type="PIRSF" id="PIRSF015952">
    <property type="entry name" value="U3snoRNP11"/>
    <property type="match status" value="1"/>
</dbReference>
<organism evidence="7">
    <name type="scientific">Notodromas monacha</name>
    <dbReference type="NCBI Taxonomy" id="399045"/>
    <lineage>
        <taxon>Eukaryota</taxon>
        <taxon>Metazoa</taxon>
        <taxon>Ecdysozoa</taxon>
        <taxon>Arthropoda</taxon>
        <taxon>Crustacea</taxon>
        <taxon>Oligostraca</taxon>
        <taxon>Ostracoda</taxon>
        <taxon>Podocopa</taxon>
        <taxon>Podocopida</taxon>
        <taxon>Cypridocopina</taxon>
        <taxon>Cypridoidea</taxon>
        <taxon>Cyprididae</taxon>
        <taxon>Notodromas</taxon>
    </lineage>
</organism>
<evidence type="ECO:0000256" key="5">
    <source>
        <dbReference type="PIRNR" id="PIRNR015952"/>
    </source>
</evidence>
<comment type="subcellular location">
    <subcellularLocation>
        <location evidence="1 5">Nucleus</location>
        <location evidence="1 5">Nucleolus</location>
    </subcellularLocation>
</comment>
<name>A0A7R9BTS3_9CRUS</name>
<protein>
    <recommendedName>
        <fullName evidence="5">U3 small nucleolar RNA-associated protein 11</fullName>
        <shortName evidence="5">U3 snoRNA-associated protein 11</shortName>
    </recommendedName>
</protein>
<feature type="region of interest" description="Disordered" evidence="6">
    <location>
        <begin position="1"/>
        <end position="32"/>
    </location>
</feature>
<dbReference type="GO" id="GO:0006364">
    <property type="term" value="P:rRNA processing"/>
    <property type="evidence" value="ECO:0007669"/>
    <property type="project" value="UniProtKB-UniRule"/>
</dbReference>
<dbReference type="GO" id="GO:0032040">
    <property type="term" value="C:small-subunit processome"/>
    <property type="evidence" value="ECO:0007669"/>
    <property type="project" value="UniProtKB-UniRule"/>
</dbReference>
<evidence type="ECO:0000256" key="6">
    <source>
        <dbReference type="SAM" id="MobiDB-lite"/>
    </source>
</evidence>
<comment type="subunit">
    <text evidence="5">Component of the ribosomal small subunit (SSU) processome.</text>
</comment>
<feature type="compositionally biased region" description="Polar residues" evidence="6">
    <location>
        <begin position="1"/>
        <end position="11"/>
    </location>
</feature>
<dbReference type="Proteomes" id="UP000678499">
    <property type="component" value="Unassembled WGS sequence"/>
</dbReference>
<evidence type="ECO:0000256" key="2">
    <source>
        <dbReference type="ARBA" id="ARBA00008105"/>
    </source>
</evidence>
<proteinExistence type="inferred from homology"/>
<keyword evidence="4 5" id="KW-0539">Nucleus</keyword>
<dbReference type="OrthoDB" id="29058at2759"/>
<reference evidence="7" key="1">
    <citation type="submission" date="2020-11" db="EMBL/GenBank/DDBJ databases">
        <authorList>
            <person name="Tran Van P."/>
        </authorList>
    </citation>
    <scope>NUCLEOTIDE SEQUENCE</scope>
</reference>
<evidence type="ECO:0000256" key="1">
    <source>
        <dbReference type="ARBA" id="ARBA00004604"/>
    </source>
</evidence>
<evidence type="ECO:0000256" key="3">
    <source>
        <dbReference type="ARBA" id="ARBA00022552"/>
    </source>
</evidence>
<evidence type="ECO:0000313" key="8">
    <source>
        <dbReference type="Proteomes" id="UP000678499"/>
    </source>
</evidence>
<evidence type="ECO:0000313" key="7">
    <source>
        <dbReference type="EMBL" id="CAD7280389.1"/>
    </source>
</evidence>
<dbReference type="EMBL" id="OA884177">
    <property type="protein sequence ID" value="CAD7280389.1"/>
    <property type="molecule type" value="Genomic_DNA"/>
</dbReference>
<dbReference type="AlphaFoldDB" id="A0A7R9BTS3"/>